<sequence length="186" mass="21034">MTSEELALKDWVGDDVGLLEFLPADVAAEMKGESSGINLDELARAGGFTELFERVGLLYVLKLRGNDRRLLVRLQRSWSESAWSELNKRALSVEISKEEIGVMEPYVTRLVAEPAQLASSLGKIVIAHAAGRRYWRAIERIAQRIDVEDARVLRRLMVKAQLEEHHAIDQAFRKTLANFFSRESSP</sequence>
<protein>
    <submittedName>
        <fullName evidence="1">Uncharacterized protein</fullName>
    </submittedName>
</protein>
<accession>A0A5B8XNP4</accession>
<dbReference type="EMBL" id="CP042467">
    <property type="protein sequence ID" value="QED27095.1"/>
    <property type="molecule type" value="Genomic_DNA"/>
</dbReference>
<dbReference type="Proteomes" id="UP000321595">
    <property type="component" value="Chromosome"/>
</dbReference>
<keyword evidence="2" id="KW-1185">Reference proteome</keyword>
<name>A0A5B8XNP4_9DELT</name>
<dbReference type="AlphaFoldDB" id="A0A5B8XNP4"/>
<evidence type="ECO:0000313" key="1">
    <source>
        <dbReference type="EMBL" id="QED27095.1"/>
    </source>
</evidence>
<proteinExistence type="predicted"/>
<evidence type="ECO:0000313" key="2">
    <source>
        <dbReference type="Proteomes" id="UP000321595"/>
    </source>
</evidence>
<organism evidence="1 2">
    <name type="scientific">Microvenator marinus</name>
    <dbReference type="NCBI Taxonomy" id="2600177"/>
    <lineage>
        <taxon>Bacteria</taxon>
        <taxon>Deltaproteobacteria</taxon>
        <taxon>Bradymonadales</taxon>
        <taxon>Microvenatoraceae</taxon>
        <taxon>Microvenator</taxon>
    </lineage>
</organism>
<reference evidence="1 2" key="1">
    <citation type="submission" date="2019-08" db="EMBL/GenBank/DDBJ databases">
        <authorList>
            <person name="Liang Q."/>
        </authorList>
    </citation>
    <scope>NUCLEOTIDE SEQUENCE [LARGE SCALE GENOMIC DNA]</scope>
    <source>
        <strain evidence="1 2">V1718</strain>
    </source>
</reference>
<dbReference type="KEGG" id="bbae:FRD01_07540"/>
<dbReference type="RefSeq" id="WP_146958780.1">
    <property type="nucleotide sequence ID" value="NZ_CP042467.1"/>
</dbReference>
<gene>
    <name evidence="1" type="ORF">FRD01_07540</name>
</gene>